<dbReference type="InterPro" id="IPR001907">
    <property type="entry name" value="ClpP"/>
</dbReference>
<comment type="similarity">
    <text evidence="1 5 7">Belongs to the peptidase S14 family.</text>
</comment>
<evidence type="ECO:0000256" key="2">
    <source>
        <dbReference type="ARBA" id="ARBA00022670"/>
    </source>
</evidence>
<protein>
    <recommendedName>
        <fullName evidence="5 7">ATP-dependent Clp protease proteolytic subunit</fullName>
        <ecNumber evidence="5">3.4.21.92</ecNumber>
    </recommendedName>
    <alternativeName>
        <fullName evidence="5">Endopeptidase Clp</fullName>
    </alternativeName>
</protein>
<comment type="function">
    <text evidence="5">Cleaves peptides in various proteins in a process that requires ATP hydrolysis. Has a chymotrypsin-like activity. Plays a major role in the degradation of misfolded proteins.</text>
</comment>
<evidence type="ECO:0000256" key="5">
    <source>
        <dbReference type="HAMAP-Rule" id="MF_00444"/>
    </source>
</evidence>
<dbReference type="PRINTS" id="PR00127">
    <property type="entry name" value="CLPPROTEASEP"/>
</dbReference>
<keyword evidence="3 5" id="KW-0378">Hydrolase</keyword>
<proteinExistence type="inferred from homology"/>
<dbReference type="CDD" id="cd07017">
    <property type="entry name" value="S14_ClpP_2"/>
    <property type="match status" value="1"/>
</dbReference>
<keyword evidence="4 5" id="KW-0720">Serine protease</keyword>
<evidence type="ECO:0000313" key="9">
    <source>
        <dbReference type="Proteomes" id="UP001500683"/>
    </source>
</evidence>
<dbReference type="InterPro" id="IPR023562">
    <property type="entry name" value="ClpP/TepA"/>
</dbReference>
<evidence type="ECO:0000256" key="3">
    <source>
        <dbReference type="ARBA" id="ARBA00022801"/>
    </source>
</evidence>
<keyword evidence="5" id="KW-0963">Cytoplasm</keyword>
<dbReference type="PANTHER" id="PTHR10381">
    <property type="entry name" value="ATP-DEPENDENT CLP PROTEASE PROTEOLYTIC SUBUNIT"/>
    <property type="match status" value="1"/>
</dbReference>
<feature type="active site" evidence="6">
    <location>
        <position position="107"/>
    </location>
</feature>
<comment type="catalytic activity">
    <reaction evidence="5 6">
        <text>Hydrolysis of proteins to small peptides in the presence of ATP and magnesium. alpha-casein is the usual test substrate. In the absence of ATP, only oligopeptides shorter than five residues are hydrolyzed (such as succinyl-Leu-Tyr-|-NHMec, and Leu-Tyr-Leu-|-Tyr-Trp, in which cleavage of the -Tyr-|-Leu- and -Tyr-|-Trp bonds also occurs).</text>
        <dbReference type="EC" id="3.4.21.92"/>
    </reaction>
</comment>
<evidence type="ECO:0000256" key="7">
    <source>
        <dbReference type="RuleBase" id="RU003567"/>
    </source>
</evidence>
<dbReference type="GO" id="GO:0008233">
    <property type="term" value="F:peptidase activity"/>
    <property type="evidence" value="ECO:0007669"/>
    <property type="project" value="UniProtKB-KW"/>
</dbReference>
<dbReference type="GO" id="GO:0006508">
    <property type="term" value="P:proteolysis"/>
    <property type="evidence" value="ECO:0007669"/>
    <property type="project" value="UniProtKB-KW"/>
</dbReference>
<accession>A0ABP7VN15</accession>
<reference evidence="9" key="1">
    <citation type="journal article" date="2019" name="Int. J. Syst. Evol. Microbiol.">
        <title>The Global Catalogue of Microorganisms (GCM) 10K type strain sequencing project: providing services to taxonomists for standard genome sequencing and annotation.</title>
        <authorList>
            <consortium name="The Broad Institute Genomics Platform"/>
            <consortium name="The Broad Institute Genome Sequencing Center for Infectious Disease"/>
            <person name="Wu L."/>
            <person name="Ma J."/>
        </authorList>
    </citation>
    <scope>NUCLEOTIDE SEQUENCE [LARGE SCALE GENOMIC DNA]</scope>
    <source>
        <strain evidence="9">JCM 16702</strain>
    </source>
</reference>
<dbReference type="PROSITE" id="PS00381">
    <property type="entry name" value="CLP_PROTEASE_SER"/>
    <property type="match status" value="1"/>
</dbReference>
<dbReference type="NCBIfam" id="NF001368">
    <property type="entry name" value="PRK00277.1"/>
    <property type="match status" value="1"/>
</dbReference>
<evidence type="ECO:0000256" key="4">
    <source>
        <dbReference type="ARBA" id="ARBA00022825"/>
    </source>
</evidence>
<dbReference type="Proteomes" id="UP001500683">
    <property type="component" value="Unassembled WGS sequence"/>
</dbReference>
<dbReference type="EMBL" id="BAAAZG010000016">
    <property type="protein sequence ID" value="GAA4070820.1"/>
    <property type="molecule type" value="Genomic_DNA"/>
</dbReference>
<comment type="subcellular location">
    <subcellularLocation>
        <location evidence="5">Cytoplasm</location>
    </subcellularLocation>
</comment>
<dbReference type="SUPFAM" id="SSF52096">
    <property type="entry name" value="ClpP/crotonase"/>
    <property type="match status" value="1"/>
</dbReference>
<evidence type="ECO:0000313" key="8">
    <source>
        <dbReference type="EMBL" id="GAA4070820.1"/>
    </source>
</evidence>
<dbReference type="NCBIfam" id="NF009205">
    <property type="entry name" value="PRK12553.1"/>
    <property type="match status" value="1"/>
</dbReference>
<keyword evidence="2 5" id="KW-0645">Protease</keyword>
<dbReference type="PANTHER" id="PTHR10381:SF26">
    <property type="entry name" value="ATP-DEPENDENT CLP PROTEASE PROTEOLYTIC SUBUNIT-LIKE-RELATED"/>
    <property type="match status" value="1"/>
</dbReference>
<comment type="caution">
    <text evidence="8">The sequence shown here is derived from an EMBL/GenBank/DDBJ whole genome shotgun (WGS) entry which is preliminary data.</text>
</comment>
<name>A0ABP7VN15_9ACTN</name>
<dbReference type="Pfam" id="PF00574">
    <property type="entry name" value="CLP_protease"/>
    <property type="match status" value="1"/>
</dbReference>
<comment type="subunit">
    <text evidence="5">Fourteen ClpP subunits assemble into 2 heptameric rings which stack back to back to give a disk-like structure with a central cavity, resembling the structure of eukaryotic proteasomes.</text>
</comment>
<feature type="active site" evidence="5">
    <location>
        <position position="132"/>
    </location>
</feature>
<organism evidence="8 9">
    <name type="scientific">Actinomadura miaoliensis</name>
    <dbReference type="NCBI Taxonomy" id="430685"/>
    <lineage>
        <taxon>Bacteria</taxon>
        <taxon>Bacillati</taxon>
        <taxon>Actinomycetota</taxon>
        <taxon>Actinomycetes</taxon>
        <taxon>Streptosporangiales</taxon>
        <taxon>Thermomonosporaceae</taxon>
        <taxon>Actinomadura</taxon>
    </lineage>
</organism>
<dbReference type="InterPro" id="IPR029045">
    <property type="entry name" value="ClpP/crotonase-like_dom_sf"/>
</dbReference>
<dbReference type="HAMAP" id="MF_00444">
    <property type="entry name" value="ClpP"/>
    <property type="match status" value="1"/>
</dbReference>
<dbReference type="EC" id="3.4.21.92" evidence="5"/>
<feature type="active site" description="Nucleophile" evidence="5">
    <location>
        <position position="107"/>
    </location>
</feature>
<dbReference type="Gene3D" id="3.90.226.10">
    <property type="entry name" value="2-enoyl-CoA Hydratase, Chain A, domain 1"/>
    <property type="match status" value="1"/>
</dbReference>
<dbReference type="RefSeq" id="WP_344946308.1">
    <property type="nucleotide sequence ID" value="NZ_BAAAZG010000016.1"/>
</dbReference>
<keyword evidence="9" id="KW-1185">Reference proteome</keyword>
<evidence type="ECO:0000256" key="1">
    <source>
        <dbReference type="ARBA" id="ARBA00007039"/>
    </source>
</evidence>
<dbReference type="InterPro" id="IPR018215">
    <property type="entry name" value="ClpP_Ser_AS"/>
</dbReference>
<sequence length="204" mass="22568">MERFPRAEGRYVVPSFVERTTYGYKEMSPYNKLFEDRIVFLGTPVDDTAANDVTAQLLALEGMDPDRPISLYINSPGGSLTAMMAVLDTMRYIRPEVETTCVGQAASAAAVLLAAGTPGRRAALVSSRVLLHQPAIEVSRGQSTDLEIQAREINRLWERMVAILAETTGRDPARVSEDLERERYFTAAEALEYGLIDHVLTTRG</sequence>
<evidence type="ECO:0000256" key="6">
    <source>
        <dbReference type="PROSITE-ProRule" id="PRU10085"/>
    </source>
</evidence>
<gene>
    <name evidence="5" type="primary">clpP</name>
    <name evidence="8" type="ORF">GCM10022214_28200</name>
</gene>